<keyword evidence="1" id="KW-0472">Membrane</keyword>
<accession>A0AAE4MB41</accession>
<organism evidence="2 3">
    <name type="scientific">Methanorbis furvi</name>
    <dbReference type="NCBI Taxonomy" id="3028299"/>
    <lineage>
        <taxon>Archaea</taxon>
        <taxon>Methanobacteriati</taxon>
        <taxon>Methanobacteriota</taxon>
        <taxon>Stenosarchaea group</taxon>
        <taxon>Methanomicrobia</taxon>
        <taxon>Methanomicrobiales</taxon>
        <taxon>Methanocorpusculaceae</taxon>
        <taxon>Methanorbis</taxon>
    </lineage>
</organism>
<dbReference type="Gene3D" id="1.10.10.10">
    <property type="entry name" value="Winged helix-like DNA-binding domain superfamily/Winged helix DNA-binding domain"/>
    <property type="match status" value="2"/>
</dbReference>
<dbReference type="EMBL" id="JAWDKA010000004">
    <property type="protein sequence ID" value="MDV0441610.1"/>
    <property type="molecule type" value="Genomic_DNA"/>
</dbReference>
<evidence type="ECO:0000313" key="3">
    <source>
        <dbReference type="Proteomes" id="UP001273136"/>
    </source>
</evidence>
<keyword evidence="1" id="KW-1133">Transmembrane helix</keyword>
<dbReference type="InterPro" id="IPR036390">
    <property type="entry name" value="WH_DNA-bd_sf"/>
</dbReference>
<feature type="transmembrane region" description="Helical" evidence="1">
    <location>
        <begin position="9"/>
        <end position="29"/>
    </location>
</feature>
<proteinExistence type="predicted"/>
<comment type="caution">
    <text evidence="2">The sequence shown here is derived from an EMBL/GenBank/DDBJ whole genome shotgun (WGS) entry which is preliminary data.</text>
</comment>
<dbReference type="Pfam" id="PF13412">
    <property type="entry name" value="HTH_24"/>
    <property type="match status" value="2"/>
</dbReference>
<feature type="transmembrane region" description="Helical" evidence="1">
    <location>
        <begin position="99"/>
        <end position="120"/>
    </location>
</feature>
<gene>
    <name evidence="2" type="ORF">McpAg1_08180</name>
</gene>
<keyword evidence="1" id="KW-0812">Transmembrane</keyword>
<dbReference type="RefSeq" id="WP_338094013.1">
    <property type="nucleotide sequence ID" value="NZ_JAWDKA010000004.1"/>
</dbReference>
<keyword evidence="3" id="KW-1185">Reference proteome</keyword>
<dbReference type="AlphaFoldDB" id="A0AAE4MB41"/>
<dbReference type="Proteomes" id="UP001273136">
    <property type="component" value="Unassembled WGS sequence"/>
</dbReference>
<evidence type="ECO:0000313" key="2">
    <source>
        <dbReference type="EMBL" id="MDV0441610.1"/>
    </source>
</evidence>
<dbReference type="PANTHER" id="PTHR36216">
    <property type="entry name" value="TRANSCRIPTIONAL REGULATOR, TRMB"/>
    <property type="match status" value="1"/>
</dbReference>
<dbReference type="InterPro" id="IPR036388">
    <property type="entry name" value="WH-like_DNA-bd_sf"/>
</dbReference>
<evidence type="ECO:0000256" key="1">
    <source>
        <dbReference type="SAM" id="Phobius"/>
    </source>
</evidence>
<name>A0AAE4MB41_9EURY</name>
<reference evidence="2" key="1">
    <citation type="submission" date="2023-06" db="EMBL/GenBank/DDBJ databases">
        <title>Genome sequence of Methancorpusculaceae sp. Ag1.</title>
        <authorList>
            <person name="Protasov E."/>
            <person name="Platt K."/>
            <person name="Poehlein A."/>
            <person name="Daniel R."/>
            <person name="Brune A."/>
        </authorList>
    </citation>
    <scope>NUCLEOTIDE SEQUENCE</scope>
    <source>
        <strain evidence="2">Ag1</strain>
    </source>
</reference>
<dbReference type="SUPFAM" id="SSF46785">
    <property type="entry name" value="Winged helix' DNA-binding domain"/>
    <property type="match status" value="2"/>
</dbReference>
<evidence type="ECO:0008006" key="4">
    <source>
        <dbReference type="Google" id="ProtNLM"/>
    </source>
</evidence>
<sequence length="286" mass="32373">MVREQLREVGIIALVILILFSAVVVLFFAEGGEIRGINHDPNGPAKPLVHSKYVIEVVEEEIVPIYDGREIKTVELWELPPKEIIRHLIAAPTAYIPPITGQLITFFISALGFGFAFLYLQDTGRKNQNEINRPEKILAYITKNPGESMQQIAAGTEIPRSSLRYHVNKMQKAGQISQKEYCGNPHYFSLEKSYSATERLVLAVFSRENEKQVLVELLKHPESTRQDLAERLHMSEITVHWYLHRLDAAELLMVHAEGGRNHYQLTGEAEKACGKFLEMEAAAQAK</sequence>
<dbReference type="PANTHER" id="PTHR36216:SF1">
    <property type="entry name" value="HTH ARSR-TYPE DOMAIN-CONTAINING PROTEIN"/>
    <property type="match status" value="1"/>
</dbReference>
<protein>
    <recommendedName>
        <fullName evidence="4">HTH arsR-type domain-containing protein</fullName>
    </recommendedName>
</protein>